<evidence type="ECO:0000313" key="1">
    <source>
        <dbReference type="EMBL" id="QKV18712.1"/>
    </source>
</evidence>
<keyword evidence="2" id="KW-1185">Reference proteome</keyword>
<sequence length="192" mass="21746">MPVAFPARVSELLAEGRMDVRGLIRFELGSGVYGFVRDKVPYEHGGLTYMPGAVISVSAIRQQRGFGSSPVTLELAESPANGLTPEVLQTIENEEYRGRPVHFMDVWLDPDTGGELHVRHRGIYKIGTIDHVEDKRGYVLKATCQPKTLDNSEVNGRRRTDADQRLRKASDRFFEHRVNAGREEIWWGRTRP</sequence>
<name>A0A6N1VHD2_9HYPH</name>
<dbReference type="KEGG" id="orm:HTY61_09750"/>
<accession>A0A6N1VHD2</accession>
<protein>
    <submittedName>
        <fullName evidence="1">DUF2163 domain-containing protein</fullName>
    </submittedName>
</protein>
<gene>
    <name evidence="1" type="ORF">HTY61_09750</name>
</gene>
<dbReference type="AlphaFoldDB" id="A0A6N1VHD2"/>
<reference evidence="1 2" key="1">
    <citation type="submission" date="2020-06" db="EMBL/GenBank/DDBJ databases">
        <title>Oricola thermophila sp. nov. isolated from a tidal sediments.</title>
        <authorList>
            <person name="Kwon K.K."/>
            <person name="Yang S.-H."/>
            <person name="Park M.-J."/>
        </authorList>
    </citation>
    <scope>NUCLEOTIDE SEQUENCE [LARGE SCALE GENOMIC DNA]</scope>
    <source>
        <strain evidence="1 2">MEBiC13590</strain>
    </source>
</reference>
<dbReference type="RefSeq" id="WP_175276605.1">
    <property type="nucleotide sequence ID" value="NZ_CP054836.1"/>
</dbReference>
<organism evidence="1 2">
    <name type="scientific">Oricola thermophila</name>
    <dbReference type="NCBI Taxonomy" id="2742145"/>
    <lineage>
        <taxon>Bacteria</taxon>
        <taxon>Pseudomonadati</taxon>
        <taxon>Pseudomonadota</taxon>
        <taxon>Alphaproteobacteria</taxon>
        <taxon>Hyphomicrobiales</taxon>
        <taxon>Ahrensiaceae</taxon>
        <taxon>Oricola</taxon>
    </lineage>
</organism>
<dbReference type="Proteomes" id="UP000509367">
    <property type="component" value="Chromosome"/>
</dbReference>
<proteinExistence type="predicted"/>
<dbReference type="EMBL" id="CP054836">
    <property type="protein sequence ID" value="QKV18712.1"/>
    <property type="molecule type" value="Genomic_DNA"/>
</dbReference>
<evidence type="ECO:0000313" key="2">
    <source>
        <dbReference type="Proteomes" id="UP000509367"/>
    </source>
</evidence>